<dbReference type="CTD" id="20319532"/>
<dbReference type="AlphaFoldDB" id="A0A074ZKS1"/>
<keyword evidence="2" id="KW-1185">Reference proteome</keyword>
<reference evidence="1 2" key="1">
    <citation type="submission" date="2013-11" db="EMBL/GenBank/DDBJ databases">
        <title>Opisthorchis viverrini - life in the bile duct.</title>
        <authorList>
            <person name="Young N.D."/>
            <person name="Nagarajan N."/>
            <person name="Lin S.J."/>
            <person name="Korhonen P.K."/>
            <person name="Jex A.R."/>
            <person name="Hall R.S."/>
            <person name="Safavi-Hemami H."/>
            <person name="Kaewkong W."/>
            <person name="Bertrand D."/>
            <person name="Gao S."/>
            <person name="Seet Q."/>
            <person name="Wongkham S."/>
            <person name="Teh B.T."/>
            <person name="Wongkham C."/>
            <person name="Intapan P.M."/>
            <person name="Maleewong W."/>
            <person name="Yang X."/>
            <person name="Hu M."/>
            <person name="Wang Z."/>
            <person name="Hofmann A."/>
            <person name="Sternberg P.W."/>
            <person name="Tan P."/>
            <person name="Wang J."/>
            <person name="Gasser R.B."/>
        </authorList>
    </citation>
    <scope>NUCLEOTIDE SEQUENCE [LARGE SCALE GENOMIC DNA]</scope>
</reference>
<dbReference type="Proteomes" id="UP000054324">
    <property type="component" value="Unassembled WGS sequence"/>
</dbReference>
<dbReference type="RefSeq" id="XP_009168605.1">
    <property type="nucleotide sequence ID" value="XM_009170341.1"/>
</dbReference>
<evidence type="ECO:0000313" key="2">
    <source>
        <dbReference type="Proteomes" id="UP000054324"/>
    </source>
</evidence>
<proteinExistence type="predicted"/>
<organism evidence="1 2">
    <name type="scientific">Opisthorchis viverrini</name>
    <name type="common">Southeast Asian liver fluke</name>
    <dbReference type="NCBI Taxonomy" id="6198"/>
    <lineage>
        <taxon>Eukaryota</taxon>
        <taxon>Metazoa</taxon>
        <taxon>Spiralia</taxon>
        <taxon>Lophotrochozoa</taxon>
        <taxon>Platyhelminthes</taxon>
        <taxon>Trematoda</taxon>
        <taxon>Digenea</taxon>
        <taxon>Opisthorchiida</taxon>
        <taxon>Opisthorchiata</taxon>
        <taxon>Opisthorchiidae</taxon>
        <taxon>Opisthorchis</taxon>
    </lineage>
</organism>
<dbReference type="GeneID" id="20319532"/>
<evidence type="ECO:0000313" key="1">
    <source>
        <dbReference type="EMBL" id="KER27631.1"/>
    </source>
</evidence>
<protein>
    <submittedName>
        <fullName evidence="1">Uncharacterized protein</fullName>
    </submittedName>
</protein>
<gene>
    <name evidence="1" type="ORF">T265_05350</name>
</gene>
<name>A0A074ZKS1_OPIVI</name>
<dbReference type="KEGG" id="ovi:T265_05350"/>
<accession>A0A074ZKS1</accession>
<dbReference type="EMBL" id="KL596718">
    <property type="protein sequence ID" value="KER27631.1"/>
    <property type="molecule type" value="Genomic_DNA"/>
</dbReference>
<sequence length="66" mass="7228">MNKPCGQRQRSNGSPSVLCIRPNEQASVVHATPTEYGPSEELRRVDSSAQPNTFGVDLSAEWKLSL</sequence>